<proteinExistence type="predicted"/>
<dbReference type="Gene3D" id="3.60.10.10">
    <property type="entry name" value="Endonuclease/exonuclease/phosphatase"/>
    <property type="match status" value="1"/>
</dbReference>
<dbReference type="EMBL" id="BSYR01000067">
    <property type="protein sequence ID" value="GMJ13923.1"/>
    <property type="molecule type" value="Genomic_DNA"/>
</dbReference>
<name>A0A9W7JFZ0_HIBTR</name>
<dbReference type="Proteomes" id="UP001165190">
    <property type="component" value="Unassembled WGS sequence"/>
</dbReference>
<evidence type="ECO:0008006" key="3">
    <source>
        <dbReference type="Google" id="ProtNLM"/>
    </source>
</evidence>
<keyword evidence="2" id="KW-1185">Reference proteome</keyword>
<evidence type="ECO:0000313" key="2">
    <source>
        <dbReference type="Proteomes" id="UP001165190"/>
    </source>
</evidence>
<accession>A0A9W7JFZ0</accession>
<gene>
    <name evidence="1" type="ORF">HRI_005061500</name>
</gene>
<dbReference type="OrthoDB" id="498125at2759"/>
<reference evidence="1" key="1">
    <citation type="submission" date="2023-05" db="EMBL/GenBank/DDBJ databases">
        <title>Genome and transcriptome analyses reveal genes involved in the formation of fine ridges on petal epidermal cells in Hibiscus trionum.</title>
        <authorList>
            <person name="Koshimizu S."/>
            <person name="Masuda S."/>
            <person name="Ishii T."/>
            <person name="Shirasu K."/>
            <person name="Hoshino A."/>
            <person name="Arita M."/>
        </authorList>
    </citation>
    <scope>NUCLEOTIDE SEQUENCE</scope>
    <source>
        <strain evidence="1">Hamamatsu line</strain>
    </source>
</reference>
<protein>
    <recommendedName>
        <fullName evidence="3">Endonuclease/exonuclease/phosphatase domain-containing protein</fullName>
    </recommendedName>
</protein>
<dbReference type="SUPFAM" id="SSF56219">
    <property type="entry name" value="DNase I-like"/>
    <property type="match status" value="1"/>
</dbReference>
<sequence length="163" mass="18463">MNFSIVTWNIRGLGLKEKRRAVKNLVSDKKPFLIHIQETKLSSLSKSTVRSLGCSNLEMMEVPAIGSTGGLISAWDPLVFEAKGKMSSNRFFNYLLEVEGFNVAIRECINSLKIKNNNYGVLSILKGSKAAIKEWEANSKPNPQGWSWNIILRRNLFDWELCQ</sequence>
<dbReference type="AlphaFoldDB" id="A0A9W7JFZ0"/>
<dbReference type="InterPro" id="IPR036691">
    <property type="entry name" value="Endo/exonu/phosph_ase_sf"/>
</dbReference>
<organism evidence="1 2">
    <name type="scientific">Hibiscus trionum</name>
    <name type="common">Flower of an hour</name>
    <dbReference type="NCBI Taxonomy" id="183268"/>
    <lineage>
        <taxon>Eukaryota</taxon>
        <taxon>Viridiplantae</taxon>
        <taxon>Streptophyta</taxon>
        <taxon>Embryophyta</taxon>
        <taxon>Tracheophyta</taxon>
        <taxon>Spermatophyta</taxon>
        <taxon>Magnoliopsida</taxon>
        <taxon>eudicotyledons</taxon>
        <taxon>Gunneridae</taxon>
        <taxon>Pentapetalae</taxon>
        <taxon>rosids</taxon>
        <taxon>malvids</taxon>
        <taxon>Malvales</taxon>
        <taxon>Malvaceae</taxon>
        <taxon>Malvoideae</taxon>
        <taxon>Hibiscus</taxon>
    </lineage>
</organism>
<comment type="caution">
    <text evidence="1">The sequence shown here is derived from an EMBL/GenBank/DDBJ whole genome shotgun (WGS) entry which is preliminary data.</text>
</comment>
<evidence type="ECO:0000313" key="1">
    <source>
        <dbReference type="EMBL" id="GMJ13923.1"/>
    </source>
</evidence>